<evidence type="ECO:0000313" key="2">
    <source>
        <dbReference type="EMBL" id="CAH2211406.1"/>
    </source>
</evidence>
<gene>
    <name evidence="2" type="primary">jg24562</name>
    <name evidence="2" type="ORF">PAEG_LOCUS3223</name>
</gene>
<keyword evidence="3" id="KW-1185">Reference proteome</keyword>
<accession>A0A8S4QJ77</accession>
<name>A0A8S4QJ77_9NEOP</name>
<evidence type="ECO:0000313" key="3">
    <source>
        <dbReference type="Proteomes" id="UP000838756"/>
    </source>
</evidence>
<feature type="non-terminal residue" evidence="2">
    <location>
        <position position="115"/>
    </location>
</feature>
<sequence length="115" mass="12690">MPKRSAQSQIERYERKIRKIEQKERKRRIISPIDSSSDEEDNGNHEHNCDAIPDSIPIAPDIAQEAGSVPIDIPDQNEDITEPGLHEEAAASGLSDLDPEILAALGESTSESPDY</sequence>
<feature type="region of interest" description="Disordered" evidence="1">
    <location>
        <begin position="21"/>
        <end position="55"/>
    </location>
</feature>
<dbReference type="AlphaFoldDB" id="A0A8S4QJ77"/>
<organism evidence="2 3">
    <name type="scientific">Pararge aegeria aegeria</name>
    <dbReference type="NCBI Taxonomy" id="348720"/>
    <lineage>
        <taxon>Eukaryota</taxon>
        <taxon>Metazoa</taxon>
        <taxon>Ecdysozoa</taxon>
        <taxon>Arthropoda</taxon>
        <taxon>Hexapoda</taxon>
        <taxon>Insecta</taxon>
        <taxon>Pterygota</taxon>
        <taxon>Neoptera</taxon>
        <taxon>Endopterygota</taxon>
        <taxon>Lepidoptera</taxon>
        <taxon>Glossata</taxon>
        <taxon>Ditrysia</taxon>
        <taxon>Papilionoidea</taxon>
        <taxon>Nymphalidae</taxon>
        <taxon>Satyrinae</taxon>
        <taxon>Satyrini</taxon>
        <taxon>Parargina</taxon>
        <taxon>Pararge</taxon>
    </lineage>
</organism>
<comment type="caution">
    <text evidence="2">The sequence shown here is derived from an EMBL/GenBank/DDBJ whole genome shotgun (WGS) entry which is preliminary data.</text>
</comment>
<dbReference type="EMBL" id="CAKXAJ010010143">
    <property type="protein sequence ID" value="CAH2211406.1"/>
    <property type="molecule type" value="Genomic_DNA"/>
</dbReference>
<protein>
    <submittedName>
        <fullName evidence="2">Jg24562 protein</fullName>
    </submittedName>
</protein>
<evidence type="ECO:0000256" key="1">
    <source>
        <dbReference type="SAM" id="MobiDB-lite"/>
    </source>
</evidence>
<proteinExistence type="predicted"/>
<dbReference type="Proteomes" id="UP000838756">
    <property type="component" value="Unassembled WGS sequence"/>
</dbReference>
<reference evidence="2" key="1">
    <citation type="submission" date="2022-03" db="EMBL/GenBank/DDBJ databases">
        <authorList>
            <person name="Lindestad O."/>
        </authorList>
    </citation>
    <scope>NUCLEOTIDE SEQUENCE</scope>
</reference>